<keyword evidence="8" id="KW-0472">Membrane</keyword>
<comment type="similarity">
    <text evidence="2 7">Belongs to the glycosyl hydrolase 37 family.</text>
</comment>
<dbReference type="GO" id="GO:0004555">
    <property type="term" value="F:alpha,alpha-trehalase activity"/>
    <property type="evidence" value="ECO:0007669"/>
    <property type="project" value="UniProtKB-EC"/>
</dbReference>
<name>A0A834IQW0_RHYFE</name>
<keyword evidence="6 7" id="KW-0326">Glycosidase</keyword>
<evidence type="ECO:0000256" key="1">
    <source>
        <dbReference type="ARBA" id="ARBA00001576"/>
    </source>
</evidence>
<dbReference type="PROSITE" id="PS00927">
    <property type="entry name" value="TREHALASE_1"/>
    <property type="match status" value="1"/>
</dbReference>
<dbReference type="GO" id="GO:0005993">
    <property type="term" value="P:trehalose catabolic process"/>
    <property type="evidence" value="ECO:0007669"/>
    <property type="project" value="TreeGrafter"/>
</dbReference>
<dbReference type="PRINTS" id="PR00744">
    <property type="entry name" value="GLHYDRLASE37"/>
</dbReference>
<feature type="transmembrane region" description="Helical" evidence="8">
    <location>
        <begin position="29"/>
        <end position="47"/>
    </location>
</feature>
<evidence type="ECO:0000256" key="5">
    <source>
        <dbReference type="ARBA" id="ARBA00022801"/>
    </source>
</evidence>
<evidence type="ECO:0000256" key="4">
    <source>
        <dbReference type="ARBA" id="ARBA00019905"/>
    </source>
</evidence>
<dbReference type="OrthoDB" id="3542292at2759"/>
<dbReference type="InterPro" id="IPR012341">
    <property type="entry name" value="6hp_glycosidase-like_sf"/>
</dbReference>
<evidence type="ECO:0000313" key="10">
    <source>
        <dbReference type="Proteomes" id="UP000625711"/>
    </source>
</evidence>
<dbReference type="InterPro" id="IPR008928">
    <property type="entry name" value="6-hairpin_glycosidase_sf"/>
</dbReference>
<evidence type="ECO:0000313" key="9">
    <source>
        <dbReference type="EMBL" id="KAF7283327.1"/>
    </source>
</evidence>
<dbReference type="AlphaFoldDB" id="A0A834IQW0"/>
<evidence type="ECO:0000256" key="3">
    <source>
        <dbReference type="ARBA" id="ARBA00012757"/>
    </source>
</evidence>
<dbReference type="InterPro" id="IPR018232">
    <property type="entry name" value="Glyco_hydro_37_CS"/>
</dbReference>
<dbReference type="EC" id="3.2.1.28" evidence="3 7"/>
<keyword evidence="5 7" id="KW-0378">Hydrolase</keyword>
<accession>A0A834IQW0</accession>
<gene>
    <name evidence="9" type="ORF">GWI33_000840</name>
</gene>
<comment type="catalytic activity">
    <reaction evidence="1 7">
        <text>alpha,alpha-trehalose + H2O = alpha-D-glucose + beta-D-glucose</text>
        <dbReference type="Rhea" id="RHEA:32675"/>
        <dbReference type="ChEBI" id="CHEBI:15377"/>
        <dbReference type="ChEBI" id="CHEBI:15903"/>
        <dbReference type="ChEBI" id="CHEBI:16551"/>
        <dbReference type="ChEBI" id="CHEBI:17925"/>
        <dbReference type="EC" id="3.2.1.28"/>
    </reaction>
</comment>
<dbReference type="Gene3D" id="1.50.10.10">
    <property type="match status" value="1"/>
</dbReference>
<protein>
    <recommendedName>
        <fullName evidence="4 7">Trehalase</fullName>
        <ecNumber evidence="3 7">3.2.1.28</ecNumber>
    </recommendedName>
    <alternativeName>
        <fullName evidence="7">Alpha-trehalose glucohydrolase</fullName>
    </alternativeName>
</protein>
<dbReference type="InterPro" id="IPR001661">
    <property type="entry name" value="Glyco_hydro_37"/>
</dbReference>
<proteinExistence type="inferred from homology"/>
<comment type="caution">
    <text evidence="9">The sequence shown here is derived from an EMBL/GenBank/DDBJ whole genome shotgun (WGS) entry which is preliminary data.</text>
</comment>
<evidence type="ECO:0000256" key="6">
    <source>
        <dbReference type="ARBA" id="ARBA00023295"/>
    </source>
</evidence>
<keyword evidence="8" id="KW-0812">Transmembrane</keyword>
<dbReference type="EMBL" id="JAACXV010000116">
    <property type="protein sequence ID" value="KAF7283327.1"/>
    <property type="molecule type" value="Genomic_DNA"/>
</dbReference>
<dbReference type="PANTHER" id="PTHR23403">
    <property type="entry name" value="TREHALASE"/>
    <property type="match status" value="1"/>
</dbReference>
<dbReference type="SUPFAM" id="SSF48208">
    <property type="entry name" value="Six-hairpin glycosidases"/>
    <property type="match status" value="1"/>
</dbReference>
<dbReference type="Proteomes" id="UP000625711">
    <property type="component" value="Unassembled WGS sequence"/>
</dbReference>
<dbReference type="PANTHER" id="PTHR23403:SF1">
    <property type="entry name" value="TREHALASE"/>
    <property type="match status" value="1"/>
</dbReference>
<reference evidence="9" key="1">
    <citation type="submission" date="2020-08" db="EMBL/GenBank/DDBJ databases">
        <title>Genome sequencing and assembly of the red palm weevil Rhynchophorus ferrugineus.</title>
        <authorList>
            <person name="Dias G.B."/>
            <person name="Bergman C.M."/>
            <person name="Manee M."/>
        </authorList>
    </citation>
    <scope>NUCLEOTIDE SEQUENCE</scope>
    <source>
        <strain evidence="9">AA-2017</strain>
        <tissue evidence="9">Whole larva</tissue>
    </source>
</reference>
<dbReference type="Pfam" id="PF01204">
    <property type="entry name" value="Trehalase"/>
    <property type="match status" value="1"/>
</dbReference>
<dbReference type="PROSITE" id="PS00928">
    <property type="entry name" value="TREHALASE_2"/>
    <property type="match status" value="1"/>
</dbReference>
<keyword evidence="8" id="KW-1133">Transmembrane helix</keyword>
<evidence type="ECO:0000256" key="7">
    <source>
        <dbReference type="RuleBase" id="RU361180"/>
    </source>
</evidence>
<keyword evidence="10" id="KW-1185">Reference proteome</keyword>
<evidence type="ECO:0000256" key="2">
    <source>
        <dbReference type="ARBA" id="ARBA00005615"/>
    </source>
</evidence>
<organism evidence="9 10">
    <name type="scientific">Rhynchophorus ferrugineus</name>
    <name type="common">Red palm weevil</name>
    <name type="synonym">Curculio ferrugineus</name>
    <dbReference type="NCBI Taxonomy" id="354439"/>
    <lineage>
        <taxon>Eukaryota</taxon>
        <taxon>Metazoa</taxon>
        <taxon>Ecdysozoa</taxon>
        <taxon>Arthropoda</taxon>
        <taxon>Hexapoda</taxon>
        <taxon>Insecta</taxon>
        <taxon>Pterygota</taxon>
        <taxon>Neoptera</taxon>
        <taxon>Endopterygota</taxon>
        <taxon>Coleoptera</taxon>
        <taxon>Polyphaga</taxon>
        <taxon>Cucujiformia</taxon>
        <taxon>Curculionidae</taxon>
        <taxon>Dryophthorinae</taxon>
        <taxon>Rhynchophorus</taxon>
    </lineage>
</organism>
<sequence>MFLPILQFTFNRLVYERTAEVKTRRKVRAIMKIHLFVFAIAVFIYSTEAMKSLRRKRRQATVESCPSFVYCQGQLLDTVQNLRIYKDSKTFVDMSQRNTEETTLANFNTMMKNTNNKPTVENVTKFINQNFLSETEMDDWTPSDFKTNPDFLSEIRDRKVKRFATQLVAFWPHLGRKIKNSVKNNPSRYSLIPVPQGFIVPGGRFREIYYWDSYWIIKGLLLSEMHDTTRGMLDNFIYMIKTYGFIPNGSRVYYLNRSQPPLFTLMVDLYISSSNDIDWLKDNIQYIEKELLFWLNQRTVTITKDGVQHKLAHFGPESNTPRPESYAEDIITCAGYTTAAQKAHCYNALKTGAETGWDFSTRWLFDNNGGTNTNLTKIDAQRVIPVDLNAFLCKSFKSLSDFYEKIGNSTKQAEWSTRHQSLLNSTEALLYDKEDGIWYDYDRTLNKQRKIFFASNFAPLWSNCYNTSQKDSYGERAAKYMYAKGVHTYLGGIPTSLEQSGEQWDLPNAWPPLQEFVILGLHNTENSEAKKIAAIFAKRWIAANMVGFERDGAMYEKYDAIHSGSYGGGGEYDVQIGFGWSNGVALSLIDTFYASGASMSTVSLNWFKYFGLSTLLIYFHRSVR</sequence>
<evidence type="ECO:0000256" key="8">
    <source>
        <dbReference type="SAM" id="Phobius"/>
    </source>
</evidence>